<keyword evidence="1" id="KW-1133">Transmembrane helix</keyword>
<gene>
    <name evidence="2" type="ORF">TSPGSL018_4505</name>
</gene>
<evidence type="ECO:0000313" key="2">
    <source>
        <dbReference type="EMBL" id="JAC70282.1"/>
    </source>
</evidence>
<protein>
    <submittedName>
        <fullName evidence="2">Uncharacterized protein</fullName>
    </submittedName>
</protein>
<feature type="non-terminal residue" evidence="2">
    <location>
        <position position="1"/>
    </location>
</feature>
<feature type="transmembrane region" description="Helical" evidence="1">
    <location>
        <begin position="165"/>
        <end position="185"/>
    </location>
</feature>
<organism evidence="2">
    <name type="scientific">Tetraselmis sp. GSL018</name>
    <dbReference type="NCBI Taxonomy" id="582737"/>
    <lineage>
        <taxon>Eukaryota</taxon>
        <taxon>Viridiplantae</taxon>
        <taxon>Chlorophyta</taxon>
        <taxon>core chlorophytes</taxon>
        <taxon>Chlorodendrophyceae</taxon>
        <taxon>Chlorodendrales</taxon>
        <taxon>Chlorodendraceae</taxon>
        <taxon>Tetraselmis</taxon>
    </lineage>
</organism>
<evidence type="ECO:0000256" key="1">
    <source>
        <dbReference type="SAM" id="Phobius"/>
    </source>
</evidence>
<keyword evidence="1" id="KW-0472">Membrane</keyword>
<dbReference type="EMBL" id="GBEZ01015921">
    <property type="protein sequence ID" value="JAC70282.1"/>
    <property type="molecule type" value="Transcribed_RNA"/>
</dbReference>
<keyword evidence="1" id="KW-0812">Transmembrane</keyword>
<dbReference type="AlphaFoldDB" id="A0A061RBF4"/>
<proteinExistence type="predicted"/>
<reference evidence="2" key="1">
    <citation type="submission" date="2014-05" db="EMBL/GenBank/DDBJ databases">
        <title>The transcriptome of the halophilic microalga Tetraselmis sp. GSL018 isolated from the Great Salt Lake, Utah.</title>
        <authorList>
            <person name="Jinkerson R.E."/>
            <person name="D'Adamo S."/>
            <person name="Posewitz M.C."/>
        </authorList>
    </citation>
    <scope>NUCLEOTIDE SEQUENCE</scope>
    <source>
        <strain evidence="2">GSL018</strain>
    </source>
</reference>
<name>A0A061RBF4_9CHLO</name>
<accession>A0A061RBF4</accession>
<sequence>SVSGHLDGTGKSDAGPKASREELLAAETAHLRLMVNASEGAMAARDVALSLHREIDAALKKMAAEAEKGKLEATASLQRHEASQNKHLRQMSTVALGLSQAAERLWECESSRSLCLDSAISTLEWATTEPFHYGGSMRPSTCSEATQTESEEREQFNDISPMRFGGIWTAQFAILILLSAYLAALTQRPALC</sequence>